<dbReference type="GO" id="GO:0008270">
    <property type="term" value="F:zinc ion binding"/>
    <property type="evidence" value="ECO:0007669"/>
    <property type="project" value="UniProtKB-KW"/>
</dbReference>
<dbReference type="Pfam" id="PF01363">
    <property type="entry name" value="FYVE"/>
    <property type="match status" value="1"/>
</dbReference>
<dbReference type="SMART" id="SM00404">
    <property type="entry name" value="PTPc_motif"/>
    <property type="match status" value="1"/>
</dbReference>
<dbReference type="Proteomes" id="UP000242188">
    <property type="component" value="Unassembled WGS sequence"/>
</dbReference>
<dbReference type="InterPro" id="IPR003595">
    <property type="entry name" value="Tyr_Pase_cat"/>
</dbReference>
<evidence type="ECO:0000313" key="17">
    <source>
        <dbReference type="EMBL" id="OWF40281.1"/>
    </source>
</evidence>
<dbReference type="GO" id="GO:0010506">
    <property type="term" value="P:regulation of autophagy"/>
    <property type="evidence" value="ECO:0007669"/>
    <property type="project" value="TreeGrafter"/>
</dbReference>
<dbReference type="PROSITE" id="PS51339">
    <property type="entry name" value="PPASE_MYOTUBULARIN"/>
    <property type="match status" value="1"/>
</dbReference>
<dbReference type="SUPFAM" id="SSF50729">
    <property type="entry name" value="PH domain-like"/>
    <property type="match status" value="1"/>
</dbReference>
<keyword evidence="7" id="KW-0862">Zinc</keyword>
<dbReference type="GO" id="GO:0019903">
    <property type="term" value="F:protein phosphatase binding"/>
    <property type="evidence" value="ECO:0007669"/>
    <property type="project" value="TreeGrafter"/>
</dbReference>
<feature type="compositionally biased region" description="Polar residues" evidence="14">
    <location>
        <begin position="997"/>
        <end position="1013"/>
    </location>
</feature>
<sequence>MTGVYVYILNDDEIVSTSVFHPQDEHPQVLTTRRGLWCRRFHQYICQMHDKMAYAEEPSSLDYIAYAEEPSSLDYIQRSELYPKKLLVTEDAALHVPFPLLCGEAVEFLGHIDEGVIALSNFRLLIRFKDSFINVPLGLVESVECRDIFYLYVYCKDATVARCAFSDNDSCQLWYRRVSERVAPPRELKSYFAFAFHAWCVDLCPGGLELDACYQLCKQDENFHFSFGKEVERMKFNLKNKTAWRITYLNESYGVCQSYPKYHIVPAAITDEQLKKVASFRALARFPSVVWRDQRNGAVLVRCSQPEVGWLGWRNPEDEALLRAIPLACSQNPGSYQRSIAILDDCSSSESGSQNGDAGDESLGEDKRMLVIDCRSYSAAFANRAKGGGLECPEYYPNCEIQFMNLANIHSIRKSFIALRTLCSSGPDQVNWFSGLENSKWLLHTSCLMKTANIAVSSIDKEGRPVLVHCSDGWDRTPQIISLATLQLDPYYRTMEGFLVLIEREWLDFGHKFADRCGNGINNEDTNERCPVFLQWIDCVYQIYTQFPTAFQFNEAYLVKLVQHTYSCLFGTFLCNTTRERQKEELEKRTASVWSLLNLKNKRFLNHLYCPTIEQQVLYPSCHVRSVKLWRAVFLSNNSSSMGPEECALDKPSLVSEPEHCSLQKTRSCENLAANQEMTILASPSRRKSDPNITKDFVDQALHLAPKDTEQNSSRTSIPNSVNKDDTAPVVMNGDSSSVENGHDSECCDKNEKDVNYRNDDIVREIQMNGESDSTEEGENDKKDDETERHNRDSGVEEEVDDKGEQLSLINEQEVKGKQILTNGYTGEDSTMVNGENVISNGHSNGIETEDKTCQTIKTDSDENLTRKTGSRELVIESSTDTLCEEDGEHCRCSASSLADGPHGRVSSCSQENVHCDRECRNIKTVNKIKSLESCSSISTSTSDISNSHVHMDCLRQAANLLHLQQCLLSQPPALRLDCGSNGCGKLSSIPNGGCHSPSTQFPTPVSSQTPNSTCPPTPGTDSKSSEVPLQRHLSGIGRHLDIDGLTIFNEPVQQRMRQIEADYERQILALKSHLANAQALILQHASACSGAGRCAMELAKDEMLLLPEATGYGDFQSLGGCSNAASDVSWEQIEDTESKMVKWVPDHAVTHCGNCDLSFGMINRKHHCRNCGNIFCHDCTNYYTSIPQQNLMSPERVCQSCYKVLRYQGGRSSLENGVIDERPMAAAASN</sequence>
<dbReference type="SUPFAM" id="SSF52799">
    <property type="entry name" value="(Phosphotyrosine protein) phosphatases II"/>
    <property type="match status" value="1"/>
</dbReference>
<comment type="subcellular location">
    <subcellularLocation>
        <location evidence="1">Membrane</location>
    </subcellularLocation>
</comment>
<dbReference type="PROSITE" id="PS50178">
    <property type="entry name" value="ZF_FYVE"/>
    <property type="match status" value="1"/>
</dbReference>
<feature type="region of interest" description="Disordered" evidence="14">
    <location>
        <begin position="995"/>
        <end position="1029"/>
    </location>
</feature>
<keyword evidence="9" id="KW-0472">Membrane</keyword>
<dbReference type="GO" id="GO:0052629">
    <property type="term" value="F:phosphatidylinositol-3,5-bisphosphate 3-phosphatase activity"/>
    <property type="evidence" value="ECO:0007669"/>
    <property type="project" value="UniProtKB-EC"/>
</dbReference>
<dbReference type="GO" id="GO:0046856">
    <property type="term" value="P:phosphatidylinositol dephosphorylation"/>
    <property type="evidence" value="ECO:0007669"/>
    <property type="project" value="TreeGrafter"/>
</dbReference>
<keyword evidence="4" id="KW-0479">Metal-binding</keyword>
<evidence type="ECO:0000256" key="6">
    <source>
        <dbReference type="ARBA" id="ARBA00022801"/>
    </source>
</evidence>
<feature type="binding site" evidence="12">
    <location>
        <begin position="408"/>
        <end position="409"/>
    </location>
    <ligand>
        <name>substrate</name>
    </ligand>
</feature>
<evidence type="ECO:0000256" key="8">
    <source>
        <dbReference type="ARBA" id="ARBA00023098"/>
    </source>
</evidence>
<dbReference type="GO" id="GO:0016020">
    <property type="term" value="C:membrane"/>
    <property type="evidence" value="ECO:0007669"/>
    <property type="project" value="UniProtKB-SubCell"/>
</dbReference>
<dbReference type="EC" id="3.1.3.95" evidence="3"/>
<gene>
    <name evidence="17" type="ORF">KP79_PYT16835</name>
</gene>
<evidence type="ECO:0000259" key="15">
    <source>
        <dbReference type="PROSITE" id="PS50178"/>
    </source>
</evidence>
<feature type="binding site" evidence="12">
    <location>
        <begin position="383"/>
        <end position="386"/>
    </location>
    <ligand>
        <name>substrate</name>
    </ligand>
</feature>
<evidence type="ECO:0000256" key="11">
    <source>
        <dbReference type="PIRSR" id="PIRSR630564-1"/>
    </source>
</evidence>
<feature type="domain" description="Myotubularin phosphatase" evidence="16">
    <location>
        <begin position="221"/>
        <end position="634"/>
    </location>
</feature>
<evidence type="ECO:0000256" key="1">
    <source>
        <dbReference type="ARBA" id="ARBA00004370"/>
    </source>
</evidence>
<comment type="similarity">
    <text evidence="2">Belongs to the protein-tyrosine phosphatase family. Non-receptor class myotubularin subfamily.</text>
</comment>
<dbReference type="InterPro" id="IPR013083">
    <property type="entry name" value="Znf_RING/FYVE/PHD"/>
</dbReference>
<evidence type="ECO:0000256" key="2">
    <source>
        <dbReference type="ARBA" id="ARBA00007471"/>
    </source>
</evidence>
<dbReference type="GO" id="GO:0005737">
    <property type="term" value="C:cytoplasm"/>
    <property type="evidence" value="ECO:0007669"/>
    <property type="project" value="TreeGrafter"/>
</dbReference>
<dbReference type="CDD" id="cd15733">
    <property type="entry name" value="FYVE_MTMR4"/>
    <property type="match status" value="1"/>
</dbReference>
<evidence type="ECO:0000256" key="9">
    <source>
        <dbReference type="ARBA" id="ARBA00023136"/>
    </source>
</evidence>
<organism evidence="17 18">
    <name type="scientific">Mizuhopecten yessoensis</name>
    <name type="common">Japanese scallop</name>
    <name type="synonym">Patinopecten yessoensis</name>
    <dbReference type="NCBI Taxonomy" id="6573"/>
    <lineage>
        <taxon>Eukaryota</taxon>
        <taxon>Metazoa</taxon>
        <taxon>Spiralia</taxon>
        <taxon>Lophotrochozoa</taxon>
        <taxon>Mollusca</taxon>
        <taxon>Bivalvia</taxon>
        <taxon>Autobranchia</taxon>
        <taxon>Pteriomorphia</taxon>
        <taxon>Pectinida</taxon>
        <taxon>Pectinoidea</taxon>
        <taxon>Pectinidae</taxon>
        <taxon>Mizuhopecten</taxon>
    </lineage>
</organism>
<name>A0A210PUW1_MIZYE</name>
<dbReference type="GO" id="GO:0004438">
    <property type="term" value="F:phosphatidylinositol-3-phosphate phosphatase activity"/>
    <property type="evidence" value="ECO:0007669"/>
    <property type="project" value="TreeGrafter"/>
</dbReference>
<dbReference type="InterPro" id="IPR029021">
    <property type="entry name" value="Prot-tyrosine_phosphatase-like"/>
</dbReference>
<dbReference type="InterPro" id="IPR016130">
    <property type="entry name" value="Tyr_Pase_AS"/>
</dbReference>
<keyword evidence="5 13" id="KW-0863">Zinc-finger</keyword>
<feature type="compositionally biased region" description="Basic and acidic residues" evidence="14">
    <location>
        <begin position="780"/>
        <end position="795"/>
    </location>
</feature>
<dbReference type="AlphaFoldDB" id="A0A210PUW1"/>
<feature type="region of interest" description="Disordered" evidence="14">
    <location>
        <begin position="704"/>
        <end position="811"/>
    </location>
</feature>
<evidence type="ECO:0000256" key="12">
    <source>
        <dbReference type="PIRSR" id="PIRSR630564-2"/>
    </source>
</evidence>
<dbReference type="SMART" id="SM00064">
    <property type="entry name" value="FYVE"/>
    <property type="match status" value="1"/>
</dbReference>
<feature type="binding site" evidence="12">
    <location>
        <begin position="470"/>
        <end position="476"/>
    </location>
    <ligand>
        <name>substrate</name>
    </ligand>
</feature>
<dbReference type="PANTHER" id="PTHR10807:SF75">
    <property type="entry name" value="PHOSPHATIDYLINOSITOL-3-PHOSPHATE PHOSPHATASE"/>
    <property type="match status" value="1"/>
</dbReference>
<evidence type="ECO:0000259" key="16">
    <source>
        <dbReference type="PROSITE" id="PS51339"/>
    </source>
</evidence>
<dbReference type="Gene3D" id="3.30.40.10">
    <property type="entry name" value="Zinc/RING finger domain, C3HC4 (zinc finger)"/>
    <property type="match status" value="1"/>
</dbReference>
<evidence type="ECO:0000256" key="4">
    <source>
        <dbReference type="ARBA" id="ARBA00022723"/>
    </source>
</evidence>
<dbReference type="PROSITE" id="PS00383">
    <property type="entry name" value="TYR_PHOSPHATASE_1"/>
    <property type="match status" value="1"/>
</dbReference>
<dbReference type="InterPro" id="IPR010569">
    <property type="entry name" value="Myotubularin-like_Pase_dom"/>
</dbReference>
<dbReference type="PANTHER" id="PTHR10807">
    <property type="entry name" value="MYOTUBULARIN-RELATED"/>
    <property type="match status" value="1"/>
</dbReference>
<evidence type="ECO:0000313" key="18">
    <source>
        <dbReference type="Proteomes" id="UP000242188"/>
    </source>
</evidence>
<accession>A0A210PUW1</accession>
<dbReference type="InterPro" id="IPR046978">
    <property type="entry name" value="MTMR4_FYVE"/>
</dbReference>
<evidence type="ECO:0000256" key="10">
    <source>
        <dbReference type="ARBA" id="ARBA00032571"/>
    </source>
</evidence>
<feature type="compositionally biased region" description="Basic and acidic residues" evidence="14">
    <location>
        <begin position="741"/>
        <end position="764"/>
    </location>
</feature>
<dbReference type="Pfam" id="PF06602">
    <property type="entry name" value="Myotub-related"/>
    <property type="match status" value="1"/>
</dbReference>
<comment type="caution">
    <text evidence="17">The sequence shown here is derived from an EMBL/GenBank/DDBJ whole genome shotgun (WGS) entry which is preliminary data.</text>
</comment>
<feature type="compositionally biased region" description="Polar residues" evidence="14">
    <location>
        <begin position="711"/>
        <end position="722"/>
    </location>
</feature>
<dbReference type="InterPro" id="IPR000306">
    <property type="entry name" value="Znf_FYVE"/>
</dbReference>
<dbReference type="SUPFAM" id="SSF57903">
    <property type="entry name" value="FYVE/PHD zinc finger"/>
    <property type="match status" value="1"/>
</dbReference>
<evidence type="ECO:0000256" key="13">
    <source>
        <dbReference type="PROSITE-ProRule" id="PRU00091"/>
    </source>
</evidence>
<evidence type="ECO:0000256" key="3">
    <source>
        <dbReference type="ARBA" id="ARBA00012903"/>
    </source>
</evidence>
<feature type="active site" description="Phosphocysteine intermediate" evidence="11">
    <location>
        <position position="470"/>
    </location>
</feature>
<evidence type="ECO:0000256" key="7">
    <source>
        <dbReference type="ARBA" id="ARBA00022833"/>
    </source>
</evidence>
<dbReference type="EMBL" id="NEDP02005476">
    <property type="protein sequence ID" value="OWF40281.1"/>
    <property type="molecule type" value="Genomic_DNA"/>
</dbReference>
<proteinExistence type="inferred from homology"/>
<dbReference type="InterPro" id="IPR011011">
    <property type="entry name" value="Znf_FYVE_PHD"/>
</dbReference>
<evidence type="ECO:0000256" key="5">
    <source>
        <dbReference type="ARBA" id="ARBA00022771"/>
    </source>
</evidence>
<keyword evidence="8" id="KW-0443">Lipid metabolism</keyword>
<dbReference type="InterPro" id="IPR017455">
    <property type="entry name" value="Znf_FYVE-rel"/>
</dbReference>
<reference evidence="17 18" key="1">
    <citation type="journal article" date="2017" name="Nat. Ecol. Evol.">
        <title>Scallop genome provides insights into evolution of bilaterian karyotype and development.</title>
        <authorList>
            <person name="Wang S."/>
            <person name="Zhang J."/>
            <person name="Jiao W."/>
            <person name="Li J."/>
            <person name="Xun X."/>
            <person name="Sun Y."/>
            <person name="Guo X."/>
            <person name="Huan P."/>
            <person name="Dong B."/>
            <person name="Zhang L."/>
            <person name="Hu X."/>
            <person name="Sun X."/>
            <person name="Wang J."/>
            <person name="Zhao C."/>
            <person name="Wang Y."/>
            <person name="Wang D."/>
            <person name="Huang X."/>
            <person name="Wang R."/>
            <person name="Lv J."/>
            <person name="Li Y."/>
            <person name="Zhang Z."/>
            <person name="Liu B."/>
            <person name="Lu W."/>
            <person name="Hui Y."/>
            <person name="Liang J."/>
            <person name="Zhou Z."/>
            <person name="Hou R."/>
            <person name="Li X."/>
            <person name="Liu Y."/>
            <person name="Li H."/>
            <person name="Ning X."/>
            <person name="Lin Y."/>
            <person name="Zhao L."/>
            <person name="Xing Q."/>
            <person name="Dou J."/>
            <person name="Li Y."/>
            <person name="Mao J."/>
            <person name="Guo H."/>
            <person name="Dou H."/>
            <person name="Li T."/>
            <person name="Mu C."/>
            <person name="Jiang W."/>
            <person name="Fu Q."/>
            <person name="Fu X."/>
            <person name="Miao Y."/>
            <person name="Liu J."/>
            <person name="Yu Q."/>
            <person name="Li R."/>
            <person name="Liao H."/>
            <person name="Li X."/>
            <person name="Kong Y."/>
            <person name="Jiang Z."/>
            <person name="Chourrout D."/>
            <person name="Li R."/>
            <person name="Bao Z."/>
        </authorList>
    </citation>
    <scope>NUCLEOTIDE SEQUENCE [LARGE SCALE GENOMIC DNA]</scope>
    <source>
        <strain evidence="17 18">PY_sf001</strain>
    </source>
</reference>
<keyword evidence="18" id="KW-1185">Reference proteome</keyword>
<feature type="domain" description="FYVE-type" evidence="15">
    <location>
        <begin position="1147"/>
        <end position="1207"/>
    </location>
</feature>
<dbReference type="InterPro" id="IPR030564">
    <property type="entry name" value="Myotubularin"/>
</dbReference>
<evidence type="ECO:0000256" key="14">
    <source>
        <dbReference type="SAM" id="MobiDB-lite"/>
    </source>
</evidence>
<protein>
    <recommendedName>
        <fullName evidence="3">phosphatidylinositol-3,5-bisphosphate 3-phosphatase</fullName>
        <ecNumber evidence="3">3.1.3.95</ecNumber>
    </recommendedName>
    <alternativeName>
        <fullName evidence="10">Phosphatidylinositol-3,5-bisphosphate 3-phosphatase</fullName>
    </alternativeName>
</protein>
<keyword evidence="6" id="KW-0378">Hydrolase</keyword>
<dbReference type="STRING" id="6573.A0A210PUW1"/>
<dbReference type="OrthoDB" id="271628at2759"/>